<evidence type="ECO:0000256" key="1">
    <source>
        <dbReference type="SAM" id="Phobius"/>
    </source>
</evidence>
<comment type="caution">
    <text evidence="2">The sequence shown here is derived from an EMBL/GenBank/DDBJ whole genome shotgun (WGS) entry which is preliminary data.</text>
</comment>
<keyword evidence="1" id="KW-1133">Transmembrane helix</keyword>
<evidence type="ECO:0008006" key="4">
    <source>
        <dbReference type="Google" id="ProtNLM"/>
    </source>
</evidence>
<name>A0A813Y8S4_9BILA</name>
<proteinExistence type="predicted"/>
<dbReference type="AlphaFoldDB" id="A0A813Y8S4"/>
<keyword evidence="3" id="KW-1185">Reference proteome</keyword>
<keyword evidence="1" id="KW-0472">Membrane</keyword>
<dbReference type="Gene3D" id="3.90.228.10">
    <property type="match status" value="1"/>
</dbReference>
<gene>
    <name evidence="2" type="ORF">QVE165_LOCUS8399</name>
</gene>
<dbReference type="Proteomes" id="UP000663832">
    <property type="component" value="Unassembled WGS sequence"/>
</dbReference>
<reference evidence="2" key="1">
    <citation type="submission" date="2021-02" db="EMBL/GenBank/DDBJ databases">
        <authorList>
            <person name="Nowell W R."/>
        </authorList>
    </citation>
    <scope>NUCLEOTIDE SEQUENCE</scope>
</reference>
<feature type="transmembrane region" description="Helical" evidence="1">
    <location>
        <begin position="54"/>
        <end position="75"/>
    </location>
</feature>
<keyword evidence="1" id="KW-0812">Transmembrane</keyword>
<evidence type="ECO:0000313" key="3">
    <source>
        <dbReference type="Proteomes" id="UP000663832"/>
    </source>
</evidence>
<dbReference type="OrthoDB" id="10042991at2759"/>
<feature type="transmembrane region" description="Helical" evidence="1">
    <location>
        <begin position="26"/>
        <end position="48"/>
    </location>
</feature>
<sequence length="305" mass="36008">MHRLFSFNCNCPCYRARPRLRFQLQLVFLVLVSLVRISTIIFCMVIRHHITTKSLAVVVGISFFFLLLNSLLHYYHYREWWHYKPNFVRLEQKIILCNTTLSTKHKRDLPYPLLGNMRTSKHGDKLCTNKPCTNRELEHILVFHLDDHQPQPRWSELKRLNPSADTYIGFHRTSAHAAASVAHSYMHSSIKPPQMLGFGIYFARSIENTLGKARFKGAIMAAKIRMGNVKEVTLNELNIVRNTDERHPEFDTVYYNHKEDHRDQFCVYDEKQVLKWIIVVDQLHDDKFSDNEMDSEFDDTKCYCI</sequence>
<evidence type="ECO:0000313" key="2">
    <source>
        <dbReference type="EMBL" id="CAF0880702.1"/>
    </source>
</evidence>
<organism evidence="2 3">
    <name type="scientific">Adineta steineri</name>
    <dbReference type="NCBI Taxonomy" id="433720"/>
    <lineage>
        <taxon>Eukaryota</taxon>
        <taxon>Metazoa</taxon>
        <taxon>Spiralia</taxon>
        <taxon>Gnathifera</taxon>
        <taxon>Rotifera</taxon>
        <taxon>Eurotatoria</taxon>
        <taxon>Bdelloidea</taxon>
        <taxon>Adinetida</taxon>
        <taxon>Adinetidae</taxon>
        <taxon>Adineta</taxon>
    </lineage>
</organism>
<accession>A0A813Y8S4</accession>
<protein>
    <recommendedName>
        <fullName evidence="4">PARP catalytic domain-containing protein</fullName>
    </recommendedName>
</protein>
<dbReference type="EMBL" id="CAJNOM010000037">
    <property type="protein sequence ID" value="CAF0880702.1"/>
    <property type="molecule type" value="Genomic_DNA"/>
</dbReference>
<dbReference type="SUPFAM" id="SSF56399">
    <property type="entry name" value="ADP-ribosylation"/>
    <property type="match status" value="1"/>
</dbReference>